<dbReference type="STRING" id="1300348.I602_1558"/>
<evidence type="ECO:0000313" key="6">
    <source>
        <dbReference type="Proteomes" id="UP000183071"/>
    </source>
</evidence>
<dbReference type="PROSITE" id="PS50930">
    <property type="entry name" value="HTH_LYTTR"/>
    <property type="match status" value="1"/>
</dbReference>
<dbReference type="EMBL" id="FNUE01000001">
    <property type="protein sequence ID" value="SED98083.1"/>
    <property type="molecule type" value="Genomic_DNA"/>
</dbReference>
<accession>A0A0N0UNN2</accession>
<dbReference type="GO" id="GO:0003677">
    <property type="term" value="F:DNA binding"/>
    <property type="evidence" value="ECO:0007669"/>
    <property type="project" value="InterPro"/>
</dbReference>
<feature type="transmembrane region" description="Helical" evidence="1">
    <location>
        <begin position="119"/>
        <end position="140"/>
    </location>
</feature>
<dbReference type="RefSeq" id="WP_053974138.1">
    <property type="nucleotide sequence ID" value="NZ_FNUE01000001.1"/>
</dbReference>
<name>A0A0N0UNN2_9FLAO</name>
<evidence type="ECO:0000259" key="2">
    <source>
        <dbReference type="PROSITE" id="PS50930"/>
    </source>
</evidence>
<dbReference type="SMART" id="SM00850">
    <property type="entry name" value="LytTR"/>
    <property type="match status" value="1"/>
</dbReference>
<feature type="transmembrane region" description="Helical" evidence="1">
    <location>
        <begin position="88"/>
        <end position="107"/>
    </location>
</feature>
<evidence type="ECO:0000313" key="3">
    <source>
        <dbReference type="EMBL" id="KOY51998.1"/>
    </source>
</evidence>
<dbReference type="AlphaFoldDB" id="A0A0N0UNN2"/>
<reference evidence="4 6" key="2">
    <citation type="submission" date="2016-10" db="EMBL/GenBank/DDBJ databases">
        <authorList>
            <person name="Varghese N."/>
            <person name="Submissions S."/>
        </authorList>
    </citation>
    <scope>NUCLEOTIDE SEQUENCE [LARGE SCALE GENOMIC DNA]</scope>
    <source>
        <strain evidence="4 6">DSW-5</strain>
    </source>
</reference>
<organism evidence="3 5">
    <name type="scientific">Polaribacter dokdonensis DSW-5</name>
    <dbReference type="NCBI Taxonomy" id="1300348"/>
    <lineage>
        <taxon>Bacteria</taxon>
        <taxon>Pseudomonadati</taxon>
        <taxon>Bacteroidota</taxon>
        <taxon>Flavobacteriia</taxon>
        <taxon>Flavobacteriales</taxon>
        <taxon>Flavobacteriaceae</taxon>
    </lineage>
</organism>
<sequence length="279" mass="32492">MKWLNSPYPLLQKTKYKWLFALFSGLFVFVFLIFFQPFGSAQSIAYKYILLAGFGVAVFLGVATTYFILPKLFREFFRPEKWTIGKEILLQFGSILIISAFNSLHNYNWWPDINLYQTFFNFVIITISIGIFPITGLIFFKERTLSKRNTQKAQLLYNQLPPESIEGTITVQIQEESVKEAPIVMQLSEFIYAQSEGNYITIHYLKDNTLMHKLIRLSLKQLEIQLENLSQIKRCHRSYLINRQHITSIDGNARSLTIQLEKVANSIPVSRTFSKADFK</sequence>
<evidence type="ECO:0000313" key="4">
    <source>
        <dbReference type="EMBL" id="SED98083.1"/>
    </source>
</evidence>
<keyword evidence="6" id="KW-1185">Reference proteome</keyword>
<keyword evidence="1" id="KW-1133">Transmembrane helix</keyword>
<dbReference type="InterPro" id="IPR007492">
    <property type="entry name" value="LytTR_DNA-bd_dom"/>
</dbReference>
<dbReference type="PATRIC" id="fig|1300348.6.peg.1557"/>
<dbReference type="Proteomes" id="UP000037716">
    <property type="component" value="Unassembled WGS sequence"/>
</dbReference>
<dbReference type="OrthoDB" id="1118393at2"/>
<feature type="transmembrane region" description="Helical" evidence="1">
    <location>
        <begin position="20"/>
        <end position="39"/>
    </location>
</feature>
<feature type="transmembrane region" description="Helical" evidence="1">
    <location>
        <begin position="45"/>
        <end position="68"/>
    </location>
</feature>
<protein>
    <submittedName>
        <fullName evidence="3 4">transcriptional regulator, LytTr family</fullName>
    </submittedName>
</protein>
<keyword evidence="1" id="KW-0472">Membrane</keyword>
<evidence type="ECO:0000256" key="1">
    <source>
        <dbReference type="SAM" id="Phobius"/>
    </source>
</evidence>
<keyword evidence="1" id="KW-0812">Transmembrane</keyword>
<feature type="domain" description="HTH LytTR-type" evidence="2">
    <location>
        <begin position="178"/>
        <end position="279"/>
    </location>
</feature>
<evidence type="ECO:0000313" key="5">
    <source>
        <dbReference type="Proteomes" id="UP000037716"/>
    </source>
</evidence>
<proteinExistence type="predicted"/>
<dbReference type="EMBL" id="LGBR01000001">
    <property type="protein sequence ID" value="KOY51998.1"/>
    <property type="molecule type" value="Genomic_DNA"/>
</dbReference>
<comment type="caution">
    <text evidence="3">The sequence shown here is derived from an EMBL/GenBank/DDBJ whole genome shotgun (WGS) entry which is preliminary data.</text>
</comment>
<dbReference type="Pfam" id="PF04397">
    <property type="entry name" value="LytTR"/>
    <property type="match status" value="1"/>
</dbReference>
<dbReference type="Proteomes" id="UP000183071">
    <property type="component" value="Unassembled WGS sequence"/>
</dbReference>
<dbReference type="Gene3D" id="2.40.50.1020">
    <property type="entry name" value="LytTr DNA-binding domain"/>
    <property type="match status" value="1"/>
</dbReference>
<reference evidence="3 5" key="1">
    <citation type="submission" date="2015-07" db="EMBL/GenBank/DDBJ databases">
        <title>Genome of Polaribacter dokdonenesis DSW-5, isolated from seawater off Dokdo in Korea.</title>
        <authorList>
            <person name="Yoon K."/>
            <person name="Song J.Y."/>
            <person name="Kim J.F."/>
        </authorList>
    </citation>
    <scope>NUCLEOTIDE SEQUENCE [LARGE SCALE GENOMIC DNA]</scope>
    <source>
        <strain evidence="3 5">DSW-5</strain>
    </source>
</reference>
<gene>
    <name evidence="3" type="ORF">I602_1558</name>
    <name evidence="4" type="ORF">SAMN05444353_0209</name>
</gene>